<dbReference type="EMBL" id="NEVH01013203">
    <property type="protein sequence ID" value="PNF29885.1"/>
    <property type="molecule type" value="Genomic_DNA"/>
</dbReference>
<dbReference type="GO" id="GO:0001786">
    <property type="term" value="F:phosphatidylserine binding"/>
    <property type="evidence" value="ECO:0007669"/>
    <property type="project" value="TreeGrafter"/>
</dbReference>
<dbReference type="Proteomes" id="UP000235965">
    <property type="component" value="Unassembled WGS sequence"/>
</dbReference>
<dbReference type="PANTHER" id="PTHR10024:SF252">
    <property type="entry name" value="SYNAPTOTAGMIN-12"/>
    <property type="match status" value="1"/>
</dbReference>
<proteinExistence type="predicted"/>
<reference evidence="3 4" key="1">
    <citation type="submission" date="2017-12" db="EMBL/GenBank/DDBJ databases">
        <title>Hemimetabolous genomes reveal molecular basis of termite eusociality.</title>
        <authorList>
            <person name="Harrison M.C."/>
            <person name="Jongepier E."/>
            <person name="Robertson H.M."/>
            <person name="Arning N."/>
            <person name="Bitard-Feildel T."/>
            <person name="Chao H."/>
            <person name="Childers C.P."/>
            <person name="Dinh H."/>
            <person name="Doddapaneni H."/>
            <person name="Dugan S."/>
            <person name="Gowin J."/>
            <person name="Greiner C."/>
            <person name="Han Y."/>
            <person name="Hu H."/>
            <person name="Hughes D.S.T."/>
            <person name="Huylmans A.-K."/>
            <person name="Kemena C."/>
            <person name="Kremer L.P.M."/>
            <person name="Lee S.L."/>
            <person name="Lopez-Ezquerra A."/>
            <person name="Mallet L."/>
            <person name="Monroy-Kuhn J.M."/>
            <person name="Moser A."/>
            <person name="Murali S.C."/>
            <person name="Muzny D.M."/>
            <person name="Otani S."/>
            <person name="Piulachs M.-D."/>
            <person name="Poelchau M."/>
            <person name="Qu J."/>
            <person name="Schaub F."/>
            <person name="Wada-Katsumata A."/>
            <person name="Worley K.C."/>
            <person name="Xie Q."/>
            <person name="Ylla G."/>
            <person name="Poulsen M."/>
            <person name="Gibbs R.A."/>
            <person name="Schal C."/>
            <person name="Richards S."/>
            <person name="Belles X."/>
            <person name="Korb J."/>
            <person name="Bornberg-Bauer E."/>
        </authorList>
    </citation>
    <scope>NUCLEOTIDE SEQUENCE [LARGE SCALE GENOMIC DNA]</scope>
    <source>
        <tissue evidence="3">Whole body</tissue>
    </source>
</reference>
<organism evidence="3 4">
    <name type="scientific">Cryptotermes secundus</name>
    <dbReference type="NCBI Taxonomy" id="105785"/>
    <lineage>
        <taxon>Eukaryota</taxon>
        <taxon>Metazoa</taxon>
        <taxon>Ecdysozoa</taxon>
        <taxon>Arthropoda</taxon>
        <taxon>Hexapoda</taxon>
        <taxon>Insecta</taxon>
        <taxon>Pterygota</taxon>
        <taxon>Neoptera</taxon>
        <taxon>Polyneoptera</taxon>
        <taxon>Dictyoptera</taxon>
        <taxon>Blattodea</taxon>
        <taxon>Blattoidea</taxon>
        <taxon>Termitoidae</taxon>
        <taxon>Kalotermitidae</taxon>
        <taxon>Cryptotermitinae</taxon>
        <taxon>Cryptotermes</taxon>
    </lineage>
</organism>
<dbReference type="PROSITE" id="PS50004">
    <property type="entry name" value="C2"/>
    <property type="match status" value="2"/>
</dbReference>
<dbReference type="Gene3D" id="2.60.40.150">
    <property type="entry name" value="C2 domain"/>
    <property type="match status" value="2"/>
</dbReference>
<evidence type="ECO:0000313" key="3">
    <source>
        <dbReference type="EMBL" id="PNF29885.1"/>
    </source>
</evidence>
<dbReference type="InParanoid" id="A0A2J7QMR8"/>
<dbReference type="FunFam" id="2.60.40.150:FF:000294">
    <property type="entry name" value="Synaptotagmin 1-like Protein"/>
    <property type="match status" value="1"/>
</dbReference>
<dbReference type="GO" id="GO:0005509">
    <property type="term" value="F:calcium ion binding"/>
    <property type="evidence" value="ECO:0007669"/>
    <property type="project" value="TreeGrafter"/>
</dbReference>
<dbReference type="SMART" id="SM00239">
    <property type="entry name" value="C2"/>
    <property type="match status" value="2"/>
</dbReference>
<name>A0A2J7QMR8_9NEOP</name>
<evidence type="ECO:0000259" key="2">
    <source>
        <dbReference type="PROSITE" id="PS50004"/>
    </source>
</evidence>
<dbReference type="GO" id="GO:0070382">
    <property type="term" value="C:exocytic vesicle"/>
    <property type="evidence" value="ECO:0007669"/>
    <property type="project" value="TreeGrafter"/>
</dbReference>
<dbReference type="GO" id="GO:0030276">
    <property type="term" value="F:clathrin binding"/>
    <property type="evidence" value="ECO:0007669"/>
    <property type="project" value="TreeGrafter"/>
</dbReference>
<feature type="compositionally biased region" description="Pro residues" evidence="1">
    <location>
        <begin position="108"/>
        <end position="132"/>
    </location>
</feature>
<dbReference type="GO" id="GO:0098793">
    <property type="term" value="C:presynapse"/>
    <property type="evidence" value="ECO:0007669"/>
    <property type="project" value="GOC"/>
</dbReference>
<protein>
    <recommendedName>
        <fullName evidence="2">C2 domain-containing protein</fullName>
    </recommendedName>
</protein>
<accession>A0A2J7QMR8</accession>
<dbReference type="InterPro" id="IPR035892">
    <property type="entry name" value="C2_domain_sf"/>
</dbReference>
<comment type="caution">
    <text evidence="3">The sequence shown here is derived from an EMBL/GenBank/DDBJ whole genome shotgun (WGS) entry which is preliminary data.</text>
</comment>
<gene>
    <name evidence="3" type="ORF">B7P43_G09444</name>
</gene>
<dbReference type="Pfam" id="PF00168">
    <property type="entry name" value="C2"/>
    <property type="match status" value="2"/>
</dbReference>
<feature type="domain" description="C2" evidence="2">
    <location>
        <begin position="185"/>
        <end position="308"/>
    </location>
</feature>
<feature type="domain" description="C2" evidence="2">
    <location>
        <begin position="319"/>
        <end position="403"/>
    </location>
</feature>
<dbReference type="GO" id="GO:0005886">
    <property type="term" value="C:plasma membrane"/>
    <property type="evidence" value="ECO:0007669"/>
    <property type="project" value="TreeGrafter"/>
</dbReference>
<dbReference type="FunCoup" id="A0A2J7QMR8">
    <property type="interactions" value="14"/>
</dbReference>
<dbReference type="STRING" id="105785.A0A2J7QMR8"/>
<keyword evidence="4" id="KW-1185">Reference proteome</keyword>
<dbReference type="GO" id="GO:0048488">
    <property type="term" value="P:synaptic vesicle endocytosis"/>
    <property type="evidence" value="ECO:0007669"/>
    <property type="project" value="TreeGrafter"/>
</dbReference>
<dbReference type="AlphaFoldDB" id="A0A2J7QMR8"/>
<dbReference type="OrthoDB" id="67700at2759"/>
<sequence length="403" mass="44450">MSEVKVVITLLGVVAIVLLVLLVLCHFMGMWTWTVAWIFSSREEKVGLTRAMGHYNANGYLVHSDSDIHLDVTGSFKRFDPVDRDFRVAITTSSLMGSYRGSPSPTTSIPPQPLRPAPAPPLVDEPPKPAGSPPADGTTATTAIVSAEDPESGDQLPPALQRAVSCDSVCSDTSIVLGDLQEPNVTGYLCVGLEYDRPACFSDSADLVVSVLEAKDLVGPDSNAIIDTYVRVYLLPDKTTNMQTRVYRKTNCPSYKEKFLFGLEASEFSKRSLTFYVYASDKYSNTLIGEAELKLCDVTPRQPVTTWLTLTDTGQRGTQFGELMFSLSYLPTAERLTVVIVKARNLKFPRDREAGDPFIKVYLLQHGKKVHKKRTSTKKGERSPIFNEAMIFSVPAHTLQVRS</sequence>
<dbReference type="GO" id="GO:0048791">
    <property type="term" value="P:calcium ion-regulated exocytosis of neurotransmitter"/>
    <property type="evidence" value="ECO:0007669"/>
    <property type="project" value="TreeGrafter"/>
</dbReference>
<dbReference type="InterPro" id="IPR000008">
    <property type="entry name" value="C2_dom"/>
</dbReference>
<dbReference type="GO" id="GO:0005544">
    <property type="term" value="F:calcium-dependent phospholipid binding"/>
    <property type="evidence" value="ECO:0007669"/>
    <property type="project" value="TreeGrafter"/>
</dbReference>
<dbReference type="PANTHER" id="PTHR10024">
    <property type="entry name" value="SYNAPTOTAGMIN"/>
    <property type="match status" value="1"/>
</dbReference>
<evidence type="ECO:0000313" key="4">
    <source>
        <dbReference type="Proteomes" id="UP000235965"/>
    </source>
</evidence>
<dbReference type="SUPFAM" id="SSF49562">
    <property type="entry name" value="C2 domain (Calcium/lipid-binding domain, CaLB)"/>
    <property type="match status" value="2"/>
</dbReference>
<dbReference type="GO" id="GO:0000149">
    <property type="term" value="F:SNARE binding"/>
    <property type="evidence" value="ECO:0007669"/>
    <property type="project" value="TreeGrafter"/>
</dbReference>
<evidence type="ECO:0000256" key="1">
    <source>
        <dbReference type="SAM" id="MobiDB-lite"/>
    </source>
</evidence>
<feature type="region of interest" description="Disordered" evidence="1">
    <location>
        <begin position="97"/>
        <end position="139"/>
    </location>
</feature>